<dbReference type="InterPro" id="IPR005025">
    <property type="entry name" value="FMN_Rdtase-like_dom"/>
</dbReference>
<dbReference type="Proteomes" id="UP001523543">
    <property type="component" value="Unassembled WGS sequence"/>
</dbReference>
<gene>
    <name evidence="2" type="ORF">AD952_10765</name>
    <name evidence="3" type="ORF">NKW54_10775</name>
</gene>
<evidence type="ECO:0000313" key="2">
    <source>
        <dbReference type="EMBL" id="KXV71026.1"/>
    </source>
</evidence>
<sequence length="195" mass="21205">MTQTAPLHFVTLLGSLRKGSLNGIVARTLPELAPEGITITPLGAVAEFPHYDQDVQEQGFPAPVLTMAEQIRAADGLIIVTPEYNYSIPGVLKNALDWLSRVTPQPLARKAVALQTVSPGAIGGARAQYHLRQSLVFLDAFVLNRPEVMIGQAMSKFDTDRLELTDQSTRAYLTRQIAALADLAHQIAPHKSEDV</sequence>
<dbReference type="GO" id="GO:0010181">
    <property type="term" value="F:FMN binding"/>
    <property type="evidence" value="ECO:0007669"/>
    <property type="project" value="TreeGrafter"/>
</dbReference>
<organism evidence="2 4">
    <name type="scientific">Acetobacter cerevisiae</name>
    <dbReference type="NCBI Taxonomy" id="178900"/>
    <lineage>
        <taxon>Bacteria</taxon>
        <taxon>Pseudomonadati</taxon>
        <taxon>Pseudomonadota</taxon>
        <taxon>Alphaproteobacteria</taxon>
        <taxon>Acetobacterales</taxon>
        <taxon>Acetobacteraceae</taxon>
        <taxon>Acetobacter</taxon>
    </lineage>
</organism>
<evidence type="ECO:0000313" key="5">
    <source>
        <dbReference type="Proteomes" id="UP001523543"/>
    </source>
</evidence>
<proteinExistence type="predicted"/>
<dbReference type="SUPFAM" id="SSF52218">
    <property type="entry name" value="Flavoproteins"/>
    <property type="match status" value="1"/>
</dbReference>
<dbReference type="Pfam" id="PF03358">
    <property type="entry name" value="FMN_red"/>
    <property type="match status" value="1"/>
</dbReference>
<dbReference type="PATRIC" id="fig|178900.6.peg.1621"/>
<dbReference type="Gene3D" id="3.40.50.360">
    <property type="match status" value="1"/>
</dbReference>
<dbReference type="EMBL" id="LHZY01000040">
    <property type="protein sequence ID" value="KXV71026.1"/>
    <property type="molecule type" value="Genomic_DNA"/>
</dbReference>
<reference evidence="3 5" key="2">
    <citation type="submission" date="2022-06" db="EMBL/GenBank/DDBJ databases">
        <title>Acetobacer genomes from food samples.</title>
        <authorList>
            <person name="Sombolestani A."/>
        </authorList>
    </citation>
    <scope>NUCLEOTIDE SEQUENCE [LARGE SCALE GENOMIC DNA]</scope>
    <source>
        <strain evidence="3 5">R-83281</strain>
    </source>
</reference>
<dbReference type="PANTHER" id="PTHR30543">
    <property type="entry name" value="CHROMATE REDUCTASE"/>
    <property type="match status" value="1"/>
</dbReference>
<name>A0A149UTD4_9PROT</name>
<reference evidence="2 4" key="1">
    <citation type="submission" date="2015-06" db="EMBL/GenBank/DDBJ databases">
        <title>Improved classification and identification of acetic acid bacteria using matrix-assisted laser desorption/ionization time-of-flight mass spectrometry; Gluconobacter nephelii and Gluconobacter uchimurae are later heterotypic synonyms of Gluconobacter japonicus and Gluconobacter oxydans, respectively.</title>
        <authorList>
            <person name="Li L."/>
            <person name="Cleenwerck I."/>
            <person name="De Vuyst L."/>
            <person name="Vandamme P."/>
        </authorList>
    </citation>
    <scope>NUCLEOTIDE SEQUENCE [LARGE SCALE GENOMIC DNA]</scope>
    <source>
        <strain evidence="2 4">LMG 1608</strain>
    </source>
</reference>
<evidence type="ECO:0000313" key="4">
    <source>
        <dbReference type="Proteomes" id="UP000075312"/>
    </source>
</evidence>
<keyword evidence="5" id="KW-1185">Reference proteome</keyword>
<dbReference type="AlphaFoldDB" id="A0A149UTD4"/>
<dbReference type="InterPro" id="IPR050712">
    <property type="entry name" value="NAD(P)H-dep_reductase"/>
</dbReference>
<accession>A0A149UTD4</accession>
<dbReference type="GO" id="GO:0016491">
    <property type="term" value="F:oxidoreductase activity"/>
    <property type="evidence" value="ECO:0007669"/>
    <property type="project" value="InterPro"/>
</dbReference>
<dbReference type="Proteomes" id="UP000075312">
    <property type="component" value="Unassembled WGS sequence"/>
</dbReference>
<dbReference type="GO" id="GO:0005829">
    <property type="term" value="C:cytosol"/>
    <property type="evidence" value="ECO:0007669"/>
    <property type="project" value="TreeGrafter"/>
</dbReference>
<comment type="caution">
    <text evidence="2">The sequence shown here is derived from an EMBL/GenBank/DDBJ whole genome shotgun (WGS) entry which is preliminary data.</text>
</comment>
<dbReference type="InterPro" id="IPR029039">
    <property type="entry name" value="Flavoprotein-like_sf"/>
</dbReference>
<protein>
    <submittedName>
        <fullName evidence="3">NAD(P)H-dependent oxidoreductase</fullName>
    </submittedName>
</protein>
<feature type="domain" description="NADPH-dependent FMN reductase-like" evidence="1">
    <location>
        <begin position="10"/>
        <end position="153"/>
    </location>
</feature>
<evidence type="ECO:0000259" key="1">
    <source>
        <dbReference type="Pfam" id="PF03358"/>
    </source>
</evidence>
<dbReference type="PANTHER" id="PTHR30543:SF21">
    <property type="entry name" value="NAD(P)H-DEPENDENT FMN REDUCTASE LOT6"/>
    <property type="match status" value="1"/>
</dbReference>
<dbReference type="RefSeq" id="WP_062143290.1">
    <property type="nucleotide sequence ID" value="NZ_JAMYZR010000017.1"/>
</dbReference>
<dbReference type="EMBL" id="JAMYZR010000017">
    <property type="protein sequence ID" value="MCP1246424.1"/>
    <property type="molecule type" value="Genomic_DNA"/>
</dbReference>
<evidence type="ECO:0000313" key="3">
    <source>
        <dbReference type="EMBL" id="MCP1246424.1"/>
    </source>
</evidence>